<dbReference type="Pfam" id="PF13649">
    <property type="entry name" value="Methyltransf_25"/>
    <property type="match status" value="1"/>
</dbReference>
<dbReference type="CDD" id="cd02440">
    <property type="entry name" value="AdoMet_MTases"/>
    <property type="match status" value="1"/>
</dbReference>
<dbReference type="AlphaFoldDB" id="A0A7Z8K2E9"/>
<evidence type="ECO:0000259" key="1">
    <source>
        <dbReference type="Pfam" id="PF13649"/>
    </source>
</evidence>
<proteinExistence type="predicted"/>
<sequence>MFAPEVLGPAVDFLADRADGGRALELAVGTGRVALALADRGVPVAGIERSTPMAARLAAKPGADRVPVTIGDMATATAPGRFRLVYLVFNGITNLMTQDAQVACFENAARHLEPGGAFVCEVFVPQLRRLPPGEVALPFDVSEGHLGFDRYDVVEQRLVSHHYTVERDGSVTTGRSPHRYVWPAELDLMARIAGMRLAERWADFTEAPFTAESTSHVSVWRTAG</sequence>
<feature type="domain" description="Methyltransferase" evidence="1">
    <location>
        <begin position="24"/>
        <end position="116"/>
    </location>
</feature>
<organism evidence="2 3">
    <name type="scientific">Cellulomonas hominis</name>
    <dbReference type="NCBI Taxonomy" id="156981"/>
    <lineage>
        <taxon>Bacteria</taxon>
        <taxon>Bacillati</taxon>
        <taxon>Actinomycetota</taxon>
        <taxon>Actinomycetes</taxon>
        <taxon>Micrococcales</taxon>
        <taxon>Cellulomonadaceae</taxon>
        <taxon>Cellulomonas</taxon>
    </lineage>
</organism>
<keyword evidence="2" id="KW-0489">Methyltransferase</keyword>
<evidence type="ECO:0000313" key="2">
    <source>
        <dbReference type="EMBL" id="TKR25020.1"/>
    </source>
</evidence>
<dbReference type="OrthoDB" id="3172472at2"/>
<reference evidence="2 3" key="1">
    <citation type="submission" date="2019-05" db="EMBL/GenBank/DDBJ databases">
        <title>Genome sequence of Cellulomonas hominis strain CS1.</title>
        <authorList>
            <person name="Belmont J."/>
            <person name="Maclea K.S."/>
        </authorList>
    </citation>
    <scope>NUCLEOTIDE SEQUENCE [LARGE SCALE GENOMIC DNA]</scope>
    <source>
        <strain evidence="2 3">CS1</strain>
    </source>
</reference>
<dbReference type="EMBL" id="SZYE01000025">
    <property type="protein sequence ID" value="TKR25020.1"/>
    <property type="molecule type" value="Genomic_DNA"/>
</dbReference>
<evidence type="ECO:0000313" key="3">
    <source>
        <dbReference type="Proteomes" id="UP000308121"/>
    </source>
</evidence>
<keyword evidence="2" id="KW-0808">Transferase</keyword>
<dbReference type="InterPro" id="IPR041698">
    <property type="entry name" value="Methyltransf_25"/>
</dbReference>
<dbReference type="GO" id="GO:0008168">
    <property type="term" value="F:methyltransferase activity"/>
    <property type="evidence" value="ECO:0007669"/>
    <property type="project" value="UniProtKB-KW"/>
</dbReference>
<protein>
    <submittedName>
        <fullName evidence="2">Class I SAM-dependent methyltransferase</fullName>
    </submittedName>
</protein>
<dbReference type="GO" id="GO:0032259">
    <property type="term" value="P:methylation"/>
    <property type="evidence" value="ECO:0007669"/>
    <property type="project" value="UniProtKB-KW"/>
</dbReference>
<dbReference type="Gene3D" id="3.40.50.150">
    <property type="entry name" value="Vaccinia Virus protein VP39"/>
    <property type="match status" value="1"/>
</dbReference>
<dbReference type="SUPFAM" id="SSF53335">
    <property type="entry name" value="S-adenosyl-L-methionine-dependent methyltransferases"/>
    <property type="match status" value="1"/>
</dbReference>
<comment type="caution">
    <text evidence="2">The sequence shown here is derived from an EMBL/GenBank/DDBJ whole genome shotgun (WGS) entry which is preliminary data.</text>
</comment>
<name>A0A7Z8K2E9_9CELL</name>
<dbReference type="Proteomes" id="UP000308121">
    <property type="component" value="Unassembled WGS sequence"/>
</dbReference>
<dbReference type="InterPro" id="IPR029063">
    <property type="entry name" value="SAM-dependent_MTases_sf"/>
</dbReference>
<gene>
    <name evidence="2" type="ORF">FA014_05380</name>
</gene>
<accession>A0A7Z8K2E9</accession>